<dbReference type="GeneID" id="33353264"/>
<gene>
    <name evidence="1" type="primary">ConsOrf1</name>
</gene>
<dbReference type="AlphaFoldDB" id="A0A1Z1M2G5"/>
<proteinExistence type="predicted"/>
<organism evidence="1">
    <name type="scientific">Acrosorium ciliolatum</name>
    <dbReference type="NCBI Taxonomy" id="1550622"/>
    <lineage>
        <taxon>Eukaryota</taxon>
        <taxon>Rhodophyta</taxon>
        <taxon>Florideophyceae</taxon>
        <taxon>Rhodymeniophycidae</taxon>
        <taxon>Ceramiales</taxon>
        <taxon>Delesseriaceae</taxon>
        <taxon>Acrosorium</taxon>
    </lineage>
</organism>
<dbReference type="RefSeq" id="YP_009391831.1">
    <property type="nucleotide sequence ID" value="NC_035260.1"/>
</dbReference>
<keyword evidence="1" id="KW-0150">Chloroplast</keyword>
<protein>
    <submittedName>
        <fullName evidence="1">Uncharacterized protein</fullName>
    </submittedName>
</protein>
<reference evidence="1" key="1">
    <citation type="journal article" date="2017" name="J. Phycol.">
        <title>Analysis of chloroplast genomes and a supermatrix inform reclassification of the Rhodomelaceae (Rhodophyta).</title>
        <authorList>
            <person name="Diaz-Tapia P."/>
            <person name="Maggs C.A."/>
            <person name="West J.A."/>
            <person name="Verbruggen H."/>
        </authorList>
    </citation>
    <scope>NUCLEOTIDE SEQUENCE</scope>
    <source>
        <strain evidence="1">HV3939</strain>
    </source>
</reference>
<dbReference type="EMBL" id="MF101411">
    <property type="protein sequence ID" value="ARW59975.1"/>
    <property type="molecule type" value="Genomic_DNA"/>
</dbReference>
<keyword evidence="1" id="KW-0934">Plastid</keyword>
<evidence type="ECO:0000313" key="1">
    <source>
        <dbReference type="EMBL" id="ARW59975.1"/>
    </source>
</evidence>
<name>A0A1Z1M2G5_9FLOR</name>
<geneLocation type="chloroplast" evidence="1"/>
<accession>A0A1Z1M2G5</accession>
<sequence>MTFDFTTDHENNKYNQYIDINNDNDIDILDVPVAWSAICFNETINYYTDCNTKSITTNIE</sequence>